<evidence type="ECO:0000259" key="6">
    <source>
        <dbReference type="Pfam" id="PF04840"/>
    </source>
</evidence>
<dbReference type="InterPro" id="IPR006926">
    <property type="entry name" value="Vps16_N"/>
</dbReference>
<dbReference type="GO" id="GO:0006886">
    <property type="term" value="P:intracellular protein transport"/>
    <property type="evidence" value="ECO:0007669"/>
    <property type="project" value="InterPro"/>
</dbReference>
<dbReference type="PIRSF" id="PIRSF007949">
    <property type="entry name" value="VPS16"/>
    <property type="match status" value="1"/>
</dbReference>
<dbReference type="GO" id="GO:0003779">
    <property type="term" value="F:actin binding"/>
    <property type="evidence" value="ECO:0007669"/>
    <property type="project" value="TreeGrafter"/>
</dbReference>
<evidence type="ECO:0000259" key="7">
    <source>
        <dbReference type="Pfam" id="PF04841"/>
    </source>
</evidence>
<dbReference type="GO" id="GO:0033263">
    <property type="term" value="C:CORVET complex"/>
    <property type="evidence" value="ECO:0007669"/>
    <property type="project" value="UniProtKB-UniRule"/>
</dbReference>
<dbReference type="GO" id="GO:0016197">
    <property type="term" value="P:endosomal transport"/>
    <property type="evidence" value="ECO:0007669"/>
    <property type="project" value="TreeGrafter"/>
</dbReference>
<evidence type="ECO:0000256" key="4">
    <source>
        <dbReference type="ARBA" id="ARBA00061859"/>
    </source>
</evidence>
<comment type="function">
    <text evidence="5">Plays a role in vesicle-mediated protein trafficking to lysosomal compartments including the endocytic membrane transport and autophagic pathways. Believed to act as a core component of the putative HOPS and CORVET endosomal tethering complexes.</text>
</comment>
<dbReference type="InterPro" id="IPR006925">
    <property type="entry name" value="Vps16_C"/>
</dbReference>
<dbReference type="GO" id="GO:0030897">
    <property type="term" value="C:HOPS complex"/>
    <property type="evidence" value="ECO:0007669"/>
    <property type="project" value="UniProtKB-UniRule"/>
</dbReference>
<dbReference type="InterPro" id="IPR016534">
    <property type="entry name" value="VPS16"/>
</dbReference>
<comment type="similarity">
    <text evidence="2 5">Belongs to the VPS16 family.</text>
</comment>
<feature type="domain" description="Vps16 N-terminal" evidence="7">
    <location>
        <begin position="5"/>
        <end position="414"/>
    </location>
</feature>
<proteinExistence type="inferred from homology"/>
<dbReference type="Pfam" id="PF04841">
    <property type="entry name" value="Vps16_N"/>
    <property type="match status" value="1"/>
</dbReference>
<dbReference type="GO" id="GO:0042144">
    <property type="term" value="P:vacuole fusion, non-autophagic"/>
    <property type="evidence" value="ECO:0007669"/>
    <property type="project" value="TreeGrafter"/>
</dbReference>
<evidence type="ECO:0000256" key="5">
    <source>
        <dbReference type="PIRNR" id="PIRNR007949"/>
    </source>
</evidence>
<organism evidence="8 9">
    <name type="scientific">Oreochromis niloticus</name>
    <name type="common">Nile tilapia</name>
    <name type="synonym">Tilapia nilotica</name>
    <dbReference type="NCBI Taxonomy" id="8128"/>
    <lineage>
        <taxon>Eukaryota</taxon>
        <taxon>Metazoa</taxon>
        <taxon>Chordata</taxon>
        <taxon>Craniata</taxon>
        <taxon>Vertebrata</taxon>
        <taxon>Euteleostomi</taxon>
        <taxon>Actinopterygii</taxon>
        <taxon>Neopterygii</taxon>
        <taxon>Teleostei</taxon>
        <taxon>Neoteleostei</taxon>
        <taxon>Acanthomorphata</taxon>
        <taxon>Ovalentaria</taxon>
        <taxon>Cichlomorphae</taxon>
        <taxon>Cichliformes</taxon>
        <taxon>Cichlidae</taxon>
        <taxon>African cichlids</taxon>
        <taxon>Pseudocrenilabrinae</taxon>
        <taxon>Oreochromini</taxon>
        <taxon>Oreochromis</taxon>
    </lineage>
</organism>
<accession>A0A669EEK9</accession>
<keyword evidence="5" id="KW-0813">Transport</keyword>
<dbReference type="PANTHER" id="PTHR12811">
    <property type="entry name" value="VACUOLAR PROTEIN SORTING VPS16"/>
    <property type="match status" value="1"/>
</dbReference>
<name>A0A669EEK9_ORENI</name>
<keyword evidence="9" id="KW-1185">Reference proteome</keyword>
<dbReference type="GO" id="GO:0031902">
    <property type="term" value="C:late endosome membrane"/>
    <property type="evidence" value="ECO:0007669"/>
    <property type="project" value="UniProtKB-SubCell"/>
</dbReference>
<dbReference type="AlphaFoldDB" id="A0A669EEK9"/>
<dbReference type="GeneTree" id="ENSGT00390000003896"/>
<protein>
    <recommendedName>
        <fullName evidence="3 5">Vacuolar protein sorting-associated protein 16 homolog</fullName>
    </recommendedName>
</protein>
<sequence length="834" mass="94006">MAFITASWNPLGDAFYRSTELYEMSWSLRDGLRDSLVAAFFMVRFQTSTPDLSPLSRPQLEIYSASGGAFASFPWKSGPVVQLGWTVSDELLCIQEDGTVLIYDLFGSFKRHFSMGQEVVQSQVLEAKVFHSPYGTGIAIVTSSSRFTLATNIDDLKLRRLPEVPGLQGKPSCWVVLTQDRQTKVLLSNGPELFILDNTSCTVVCPSGLSPQDGSIVHMSVSFSYKYLALLTDTGHLWTGLSTLQVSTLLLHIHLFNQLFTCLPRCRRPKSQQPSVVLMWDRLLLVVGVCNETIQYPIEDPCVLVGEMDGVRIISSSNQELLQEVPLVCQDIFKIASMAPGALLLEAHREYEKSSQKADEYLREIKEQSMLGEAVRQCVEAAGHEYDTNTQKSLMRAASFGKCFLTDFSPDQFVTTCRELRVLNAVRDSSVGLPLTHTQFKQLTLQVLIDRLVYRQFYPLAIEICRYLKIPDYQGVSRVLKHWASCKVQQKDLTDDAIARAVCVKVGDSPGVSYSDIAAKAYECGRAELAIKLLDFEARSGEQVPLLLKMKRSQLALSKAVESGDTDLVYTVVSYLKNEMNRGDFFMTLRNQPVALSLYRQFCKLQEQETLKDLYNQDDDHQELANYYVTASYREKRLEGRLSLLQSAVDEYNKAKNEFAVKATEDEMRLLRFQRKLDDEKGAGLLGLSLQVDTRGGTLLSLGLHKQAEQLYKDFRVPDKRYWWLKLKSLAEKEEWDELEKFSKSKKSPIGYLAFVEVCIKCNNKYEAKKYVSKVTPEQKVKAHLAVGDLEGAADAAIERRNEAEMGAVLSRCSPSNSLVIERLNRARAAIAKK</sequence>
<dbReference type="Pfam" id="PF04840">
    <property type="entry name" value="Vps16_C"/>
    <property type="match status" value="1"/>
</dbReference>
<gene>
    <name evidence="8" type="primary">VPS16</name>
    <name evidence="8" type="synonym">vps16</name>
</gene>
<evidence type="ECO:0000313" key="9">
    <source>
        <dbReference type="Proteomes" id="UP000005207"/>
    </source>
</evidence>
<reference evidence="8" key="2">
    <citation type="submission" date="2025-08" db="UniProtKB">
        <authorList>
            <consortium name="Ensembl"/>
        </authorList>
    </citation>
    <scope>IDENTIFICATION</scope>
</reference>
<keyword evidence="5" id="KW-0472">Membrane</keyword>
<dbReference type="Gene3D" id="1.10.150.780">
    <property type="entry name" value="Vps16, C-terminal region"/>
    <property type="match status" value="1"/>
</dbReference>
<dbReference type="PANTHER" id="PTHR12811:SF0">
    <property type="entry name" value="VACUOLAR PROTEIN SORTING-ASSOCIATED PROTEIN 16 HOMOLOG"/>
    <property type="match status" value="1"/>
</dbReference>
<dbReference type="Ensembl" id="ENSONIT00000075019.1">
    <property type="protein sequence ID" value="ENSONIP00000071470.1"/>
    <property type="gene ID" value="ENSONIG00000017643.2"/>
</dbReference>
<keyword evidence="5" id="KW-0458">Lysosome</keyword>
<evidence type="ECO:0000256" key="1">
    <source>
        <dbReference type="ARBA" id="ARBA00004630"/>
    </source>
</evidence>
<dbReference type="GO" id="GO:0005765">
    <property type="term" value="C:lysosomal membrane"/>
    <property type="evidence" value="ECO:0007669"/>
    <property type="project" value="UniProtKB-SubCell"/>
</dbReference>
<reference evidence="9" key="1">
    <citation type="submission" date="2012-01" db="EMBL/GenBank/DDBJ databases">
        <title>The Genome Sequence of Oreochromis niloticus (Nile Tilapia).</title>
        <authorList>
            <consortium name="Broad Institute Genome Assembly Team"/>
            <consortium name="Broad Institute Sequencing Platform"/>
            <person name="Di Palma F."/>
            <person name="Johnson J."/>
            <person name="Lander E.S."/>
            <person name="Lindblad-Toh K."/>
        </authorList>
    </citation>
    <scope>NUCLEOTIDE SEQUENCE [LARGE SCALE GENOMIC DNA]</scope>
</reference>
<dbReference type="FunFam" id="1.10.150.780:FF:000001">
    <property type="entry name" value="Vacuolar protein sorting-associated protein 16 homolog"/>
    <property type="match status" value="1"/>
</dbReference>
<evidence type="ECO:0000256" key="2">
    <source>
        <dbReference type="ARBA" id="ARBA00009250"/>
    </source>
</evidence>
<feature type="domain" description="Vps16 C-terminal" evidence="6">
    <location>
        <begin position="512"/>
        <end position="824"/>
    </location>
</feature>
<evidence type="ECO:0000313" key="8">
    <source>
        <dbReference type="Ensembl" id="ENSONIP00000071470.1"/>
    </source>
</evidence>
<keyword evidence="5" id="KW-0653">Protein transport</keyword>
<evidence type="ECO:0000256" key="3">
    <source>
        <dbReference type="ARBA" id="ARBA00017947"/>
    </source>
</evidence>
<dbReference type="InterPro" id="IPR038132">
    <property type="entry name" value="Vps16_C_sf"/>
</dbReference>
<dbReference type="Proteomes" id="UP000005207">
    <property type="component" value="Linkage group LG15"/>
</dbReference>
<keyword evidence="5" id="KW-0967">Endosome</keyword>
<reference evidence="8" key="3">
    <citation type="submission" date="2025-09" db="UniProtKB">
        <authorList>
            <consortium name="Ensembl"/>
        </authorList>
    </citation>
    <scope>IDENTIFICATION</scope>
</reference>
<comment type="subunit">
    <text evidence="4">Core component of at least two putative endosomal tethering complexes, the homotypic fusion and vacuole protein sorting (HOPS) complex and the class C core vacuole/endosome tethering (CORVET) complex. Their common core is composed of the class C Vps proteins VPS11, VPS16, VPS18 and VPS33A, which in HOPS further associates with VPS39 and VPS41 and in CORVET with VPS8 and TGFBRAP1. Interacts with RAB5C. Interacts with STX17, MON1B. Associates with adapter protein complex 3 (AP-3) and clathrin:AP-3 complexes.</text>
</comment>
<comment type="subcellular location">
    <subcellularLocation>
        <location evidence="5">Late endosome membrane</location>
        <topology evidence="5">Peripheral membrane protein</topology>
        <orientation evidence="5">Cytoplasmic side</orientation>
    </subcellularLocation>
    <subcellularLocation>
        <location evidence="1 5">Lysosome membrane</location>
        <topology evidence="1 5">Peripheral membrane protein</topology>
        <orientation evidence="1 5">Cytoplasmic side</orientation>
    </subcellularLocation>
    <text evidence="5">Cytoplasmic, peripheral membrane protein associated with late endosomes/lysosomes.</text>
</comment>